<dbReference type="PROSITE" id="PS50030">
    <property type="entry name" value="UBA"/>
    <property type="match status" value="1"/>
</dbReference>
<dbReference type="PROSITE" id="PS50157">
    <property type="entry name" value="ZINC_FINGER_C2H2_2"/>
    <property type="match status" value="1"/>
</dbReference>
<dbReference type="InterPro" id="IPR015940">
    <property type="entry name" value="UBA"/>
</dbReference>
<dbReference type="InterPro" id="IPR001012">
    <property type="entry name" value="UBX_dom"/>
</dbReference>
<dbReference type="InterPro" id="IPR057766">
    <property type="entry name" value="Znf-C2H2_OTU1-like_C"/>
</dbReference>
<dbReference type="GeneID" id="81597777"/>
<organism evidence="8 9">
    <name type="scientific">Penicillium daleae</name>
    <dbReference type="NCBI Taxonomy" id="63821"/>
    <lineage>
        <taxon>Eukaryota</taxon>
        <taxon>Fungi</taxon>
        <taxon>Dikarya</taxon>
        <taxon>Ascomycota</taxon>
        <taxon>Pezizomycotina</taxon>
        <taxon>Eurotiomycetes</taxon>
        <taxon>Eurotiomycetidae</taxon>
        <taxon>Eurotiales</taxon>
        <taxon>Aspergillaceae</taxon>
        <taxon>Penicillium</taxon>
    </lineage>
</organism>
<dbReference type="SUPFAM" id="SSF54236">
    <property type="entry name" value="Ubiquitin-like"/>
    <property type="match status" value="1"/>
</dbReference>
<dbReference type="GO" id="GO:1903094">
    <property type="term" value="P:negative regulation of protein K48-linked deubiquitination"/>
    <property type="evidence" value="ECO:0007669"/>
    <property type="project" value="TreeGrafter"/>
</dbReference>
<dbReference type="InterPro" id="IPR013087">
    <property type="entry name" value="Znf_C2H2_type"/>
</dbReference>
<dbReference type="InterPro" id="IPR009060">
    <property type="entry name" value="UBA-like_sf"/>
</dbReference>
<dbReference type="Proteomes" id="UP001213681">
    <property type="component" value="Unassembled WGS sequence"/>
</dbReference>
<dbReference type="Pfam" id="PF00789">
    <property type="entry name" value="UBX"/>
    <property type="match status" value="1"/>
</dbReference>
<reference evidence="8" key="1">
    <citation type="submission" date="2022-12" db="EMBL/GenBank/DDBJ databases">
        <authorList>
            <person name="Petersen C."/>
        </authorList>
    </citation>
    <scope>NUCLEOTIDE SEQUENCE</scope>
    <source>
        <strain evidence="8">IBT 16125</strain>
    </source>
</reference>
<feature type="compositionally biased region" description="Basic and acidic residues" evidence="5">
    <location>
        <begin position="108"/>
        <end position="120"/>
    </location>
</feature>
<feature type="domain" description="UBA" evidence="6">
    <location>
        <begin position="1"/>
        <end position="38"/>
    </location>
</feature>
<comment type="caution">
    <text evidence="8">The sequence shown here is derived from an EMBL/GenBank/DDBJ whole genome shotgun (WGS) entry which is preliminary data.</text>
</comment>
<feature type="region of interest" description="Disordered" evidence="5">
    <location>
        <begin position="84"/>
        <end position="232"/>
    </location>
</feature>
<dbReference type="SUPFAM" id="SSF46934">
    <property type="entry name" value="UBA-like"/>
    <property type="match status" value="1"/>
</dbReference>
<keyword evidence="3" id="KW-0175">Coiled coil</keyword>
<dbReference type="SMART" id="SM00165">
    <property type="entry name" value="UBA"/>
    <property type="match status" value="1"/>
</dbReference>
<evidence type="ECO:0000256" key="2">
    <source>
        <dbReference type="ARBA" id="ARBA00022490"/>
    </source>
</evidence>
<feature type="compositionally biased region" description="Low complexity" evidence="5">
    <location>
        <begin position="220"/>
        <end position="232"/>
    </location>
</feature>
<dbReference type="GO" id="GO:0005634">
    <property type="term" value="C:nucleus"/>
    <property type="evidence" value="ECO:0007669"/>
    <property type="project" value="TreeGrafter"/>
</dbReference>
<feature type="compositionally biased region" description="Basic and acidic residues" evidence="5">
    <location>
        <begin position="131"/>
        <end position="206"/>
    </location>
</feature>
<keyword evidence="4" id="KW-0479">Metal-binding</keyword>
<dbReference type="GO" id="GO:0031397">
    <property type="term" value="P:negative regulation of protein ubiquitination"/>
    <property type="evidence" value="ECO:0007669"/>
    <property type="project" value="TreeGrafter"/>
</dbReference>
<evidence type="ECO:0000313" key="8">
    <source>
        <dbReference type="EMBL" id="KAJ5455888.1"/>
    </source>
</evidence>
<dbReference type="EMBL" id="JAPVEA010000004">
    <property type="protein sequence ID" value="KAJ5455888.1"/>
    <property type="molecule type" value="Genomic_DNA"/>
</dbReference>
<evidence type="ECO:0000259" key="7">
    <source>
        <dbReference type="PROSITE" id="PS50157"/>
    </source>
</evidence>
<reference evidence="8" key="2">
    <citation type="journal article" date="2023" name="IMA Fungus">
        <title>Comparative genomic study of the Penicillium genus elucidates a diverse pangenome and 15 lateral gene transfer events.</title>
        <authorList>
            <person name="Petersen C."/>
            <person name="Sorensen T."/>
            <person name="Nielsen M.R."/>
            <person name="Sondergaard T.E."/>
            <person name="Sorensen J.L."/>
            <person name="Fitzpatrick D.A."/>
            <person name="Frisvad J.C."/>
            <person name="Nielsen K.L."/>
        </authorList>
    </citation>
    <scope>NUCLEOTIDE SEQUENCE</scope>
    <source>
        <strain evidence="8">IBT 16125</strain>
    </source>
</reference>
<evidence type="ECO:0000259" key="6">
    <source>
        <dbReference type="PROSITE" id="PS50030"/>
    </source>
</evidence>
<dbReference type="GO" id="GO:0032435">
    <property type="term" value="P:negative regulation of proteasomal ubiquitin-dependent protein catabolic process"/>
    <property type="evidence" value="ECO:0007669"/>
    <property type="project" value="TreeGrafter"/>
</dbReference>
<dbReference type="RefSeq" id="XP_056768261.1">
    <property type="nucleotide sequence ID" value="XM_056907534.1"/>
</dbReference>
<name>A0AAD6G5K2_9EURO</name>
<evidence type="ECO:0008006" key="10">
    <source>
        <dbReference type="Google" id="ProtNLM"/>
    </source>
</evidence>
<gene>
    <name evidence="8" type="ORF">N7458_004152</name>
</gene>
<evidence type="ECO:0000256" key="1">
    <source>
        <dbReference type="ARBA" id="ARBA00004496"/>
    </source>
</evidence>
<feature type="region of interest" description="Disordered" evidence="5">
    <location>
        <begin position="37"/>
        <end position="66"/>
    </location>
</feature>
<dbReference type="Pfam" id="PF24560">
    <property type="entry name" value="zf-C2H2_OTU1_C"/>
    <property type="match status" value="1"/>
</dbReference>
<proteinExistence type="predicted"/>
<sequence>MASDLDQLIEMGFDKERAELAVKKTGGLQGALEWLEENQDKSLEEIQTSQPAEDEEPPALKPGEEARSLVCNECGKKFRSQAQAEFHASKTEHTDFSESTEELAPLTEEQKKERLEELRQKLAAKRGAQAEQDKAEQIKNENIRRKNTQENQDIKDALEKKQRQKEEAKKRQEKLDDRAHLLRVKAQIEADKEERRRKAERERAERAGVAVPQAPPAAPAPAAGPVASKPASAYTETRLRFQTPKGNIMKTLPVNTTLFEVAEALKQDDGLEVQSFTQTFPKKVFDAEFFGETLKDLGLVPSASLIAQ</sequence>
<dbReference type="PROSITE" id="PS00028">
    <property type="entry name" value="ZINC_FINGER_C2H2_1"/>
    <property type="match status" value="1"/>
</dbReference>
<evidence type="ECO:0000256" key="5">
    <source>
        <dbReference type="SAM" id="MobiDB-lite"/>
    </source>
</evidence>
<keyword evidence="9" id="KW-1185">Reference proteome</keyword>
<dbReference type="InterPro" id="IPR029071">
    <property type="entry name" value="Ubiquitin-like_domsf"/>
</dbReference>
<evidence type="ECO:0000313" key="9">
    <source>
        <dbReference type="Proteomes" id="UP001213681"/>
    </source>
</evidence>
<dbReference type="Gene3D" id="1.10.8.10">
    <property type="entry name" value="DNA helicase RuvA subunit, C-terminal domain"/>
    <property type="match status" value="1"/>
</dbReference>
<dbReference type="GO" id="GO:0005737">
    <property type="term" value="C:cytoplasm"/>
    <property type="evidence" value="ECO:0007669"/>
    <property type="project" value="UniProtKB-SubCell"/>
</dbReference>
<keyword evidence="2" id="KW-0963">Cytoplasm</keyword>
<keyword evidence="4" id="KW-0863">Zinc-finger</keyword>
<dbReference type="GO" id="GO:0008270">
    <property type="term" value="F:zinc ion binding"/>
    <property type="evidence" value="ECO:0007669"/>
    <property type="project" value="UniProtKB-KW"/>
</dbReference>
<evidence type="ECO:0000256" key="4">
    <source>
        <dbReference type="PROSITE-ProRule" id="PRU00042"/>
    </source>
</evidence>
<dbReference type="Gene3D" id="3.10.20.90">
    <property type="entry name" value="Phosphatidylinositol 3-kinase Catalytic Subunit, Chain A, domain 1"/>
    <property type="match status" value="1"/>
</dbReference>
<feature type="domain" description="C2H2-type" evidence="7">
    <location>
        <begin position="69"/>
        <end position="98"/>
    </location>
</feature>
<dbReference type="GO" id="GO:0036435">
    <property type="term" value="F:K48-linked polyubiquitin modification-dependent protein binding"/>
    <property type="evidence" value="ECO:0007669"/>
    <property type="project" value="TreeGrafter"/>
</dbReference>
<evidence type="ECO:0000256" key="3">
    <source>
        <dbReference type="ARBA" id="ARBA00023054"/>
    </source>
</evidence>
<dbReference type="AlphaFoldDB" id="A0AAD6G5K2"/>
<comment type="subcellular location">
    <subcellularLocation>
        <location evidence="1">Cytoplasm</location>
    </subcellularLocation>
</comment>
<accession>A0AAD6G5K2</accession>
<dbReference type="Pfam" id="PF22562">
    <property type="entry name" value="UBA_7"/>
    <property type="match status" value="1"/>
</dbReference>
<dbReference type="PANTHER" id="PTHR46340:SF1">
    <property type="entry name" value="UBX DOMAIN-CONTAINING PROTEIN 1"/>
    <property type="match status" value="1"/>
</dbReference>
<feature type="compositionally biased region" description="Basic and acidic residues" evidence="5">
    <location>
        <begin position="87"/>
        <end position="96"/>
    </location>
</feature>
<keyword evidence="4" id="KW-0862">Zinc</keyword>
<protein>
    <recommendedName>
        <fullName evidence="10">UBA domain-containing protein</fullName>
    </recommendedName>
</protein>
<dbReference type="PANTHER" id="PTHR46340">
    <property type="entry name" value="UBX DOMAIN-CONTAINING PROTEIN 1"/>
    <property type="match status" value="1"/>
</dbReference>